<dbReference type="AlphaFoldDB" id="A0A1A9I025"/>
<keyword evidence="1" id="KW-0472">Membrane</keyword>
<gene>
    <name evidence="2" type="ORF">A8C56_02695</name>
</gene>
<evidence type="ECO:0000313" key="2">
    <source>
        <dbReference type="EMBL" id="ANH80032.1"/>
    </source>
</evidence>
<dbReference type="EMBL" id="CP015772">
    <property type="protein sequence ID" value="ANH80032.1"/>
    <property type="molecule type" value="Genomic_DNA"/>
</dbReference>
<keyword evidence="1" id="KW-0812">Transmembrane</keyword>
<evidence type="ECO:0000256" key="1">
    <source>
        <dbReference type="SAM" id="Phobius"/>
    </source>
</evidence>
<name>A0A1A9I025_9BACT</name>
<organism evidence="2 3">
    <name type="scientific">Niabella ginsenosidivorans</name>
    <dbReference type="NCBI Taxonomy" id="1176587"/>
    <lineage>
        <taxon>Bacteria</taxon>
        <taxon>Pseudomonadati</taxon>
        <taxon>Bacteroidota</taxon>
        <taxon>Chitinophagia</taxon>
        <taxon>Chitinophagales</taxon>
        <taxon>Chitinophagaceae</taxon>
        <taxon>Niabella</taxon>
    </lineage>
</organism>
<dbReference type="STRING" id="1176587.A8C56_02695"/>
<dbReference type="RefSeq" id="WP_067751705.1">
    <property type="nucleotide sequence ID" value="NZ_CP015772.1"/>
</dbReference>
<sequence length="425" mass="46793">MSTDSLLNKKFKGSSLLATLILSLIILITCGLMLLALYYFRFFSIRDAIDQRLADDLESGTTLVLANTAINRQPVHDSSLLFENNSPDSIYYTHELWGCFRAAGIKVSYKGRVKERAFLYSAAQFPYLDASVYLADHDRPLSVTGDTYIEGKAYLPKSGIRSGFFQEKGFSRKNLIEGSIDSSKKELPFLQPEYRSYFRELAVLANKKGGIHMPDNDQQSFLQEQKTILLPGNGTLTNQSFTGKLLLVSDSVIEVNSGARLNNVLLVAPFIHFNSGFKGSVQAIALDSITVESGCTFDYPSALVGAGRVNSIGNTSATVTIEPGSSLHGIILALVENNNTNIKPVVKIKSGATVKGMVYNEGYTYLNGAVEGAVFTDFFFEQRGPMSMENILIDATIKSSKWFRQAGYFSIFTGAARQTVIQWLD</sequence>
<keyword evidence="1" id="KW-1133">Transmembrane helix</keyword>
<proteinExistence type="predicted"/>
<reference evidence="2 3" key="1">
    <citation type="submission" date="2016-05" db="EMBL/GenBank/DDBJ databases">
        <title>Niabella ginsenosidivorans BS26 whole genome sequencing.</title>
        <authorList>
            <person name="Im W.T."/>
            <person name="Siddiqi M.Z."/>
        </authorList>
    </citation>
    <scope>NUCLEOTIDE SEQUENCE [LARGE SCALE GENOMIC DNA]</scope>
    <source>
        <strain evidence="2 3">BS26</strain>
    </source>
</reference>
<dbReference type="OrthoDB" id="1004942at2"/>
<accession>A0A1A9I025</accession>
<keyword evidence="3" id="KW-1185">Reference proteome</keyword>
<evidence type="ECO:0000313" key="3">
    <source>
        <dbReference type="Proteomes" id="UP000077667"/>
    </source>
</evidence>
<protein>
    <submittedName>
        <fullName evidence="2">Uncharacterized protein</fullName>
    </submittedName>
</protein>
<dbReference type="Proteomes" id="UP000077667">
    <property type="component" value="Chromosome"/>
</dbReference>
<dbReference type="KEGG" id="nia:A8C56_02695"/>
<feature type="transmembrane region" description="Helical" evidence="1">
    <location>
        <begin position="20"/>
        <end position="40"/>
    </location>
</feature>